<keyword evidence="1 8" id="KW-0004">4Fe-4S</keyword>
<keyword evidence="5 8" id="KW-0408">Iron</keyword>
<evidence type="ECO:0000256" key="9">
    <source>
        <dbReference type="SAM" id="MobiDB-lite"/>
    </source>
</evidence>
<dbReference type="GO" id="GO:0016992">
    <property type="term" value="F:lipoate synthase activity"/>
    <property type="evidence" value="ECO:0007669"/>
    <property type="project" value="UniProtKB-UniRule"/>
</dbReference>
<feature type="binding site" evidence="8">
    <location>
        <position position="120"/>
    </location>
    <ligand>
        <name>[4Fe-4S] cluster</name>
        <dbReference type="ChEBI" id="CHEBI:49883"/>
        <label>2</label>
        <note>4Fe-4S-S-AdoMet</note>
    </ligand>
</feature>
<feature type="binding site" evidence="8">
    <location>
        <position position="334"/>
    </location>
    <ligand>
        <name>[4Fe-4S] cluster</name>
        <dbReference type="ChEBI" id="CHEBI:49883"/>
        <label>1</label>
    </ligand>
</feature>
<dbReference type="Gene3D" id="3.20.20.70">
    <property type="entry name" value="Aldolase class I"/>
    <property type="match status" value="1"/>
</dbReference>
<dbReference type="InterPro" id="IPR006638">
    <property type="entry name" value="Elp3/MiaA/NifB-like_rSAM"/>
</dbReference>
<comment type="catalytic activity">
    <reaction evidence="7 8">
        <text>[[Fe-S] cluster scaffold protein carrying a second [4Fe-4S](2+) cluster] + N(6)-octanoyl-L-lysyl-[protein] + 2 oxidized [2Fe-2S]-[ferredoxin] + 2 S-adenosyl-L-methionine + 4 H(+) = [[Fe-S] cluster scaffold protein] + N(6)-[(R)-dihydrolipoyl]-L-lysyl-[protein] + 4 Fe(3+) + 2 hydrogen sulfide + 2 5'-deoxyadenosine + 2 L-methionine + 2 reduced [2Fe-2S]-[ferredoxin]</text>
        <dbReference type="Rhea" id="RHEA:16585"/>
        <dbReference type="Rhea" id="RHEA-COMP:9928"/>
        <dbReference type="Rhea" id="RHEA-COMP:10000"/>
        <dbReference type="Rhea" id="RHEA-COMP:10001"/>
        <dbReference type="Rhea" id="RHEA-COMP:10475"/>
        <dbReference type="Rhea" id="RHEA-COMP:14568"/>
        <dbReference type="Rhea" id="RHEA-COMP:14569"/>
        <dbReference type="ChEBI" id="CHEBI:15378"/>
        <dbReference type="ChEBI" id="CHEBI:17319"/>
        <dbReference type="ChEBI" id="CHEBI:29034"/>
        <dbReference type="ChEBI" id="CHEBI:29919"/>
        <dbReference type="ChEBI" id="CHEBI:33722"/>
        <dbReference type="ChEBI" id="CHEBI:33737"/>
        <dbReference type="ChEBI" id="CHEBI:33738"/>
        <dbReference type="ChEBI" id="CHEBI:57844"/>
        <dbReference type="ChEBI" id="CHEBI:59789"/>
        <dbReference type="ChEBI" id="CHEBI:78809"/>
        <dbReference type="ChEBI" id="CHEBI:83100"/>
        <dbReference type="EC" id="2.8.1.8"/>
    </reaction>
</comment>
<comment type="cofactor">
    <cofactor evidence="8">
        <name>[4Fe-4S] cluster</name>
        <dbReference type="ChEBI" id="CHEBI:49883"/>
    </cofactor>
    <text evidence="8">Binds 2 [4Fe-4S] clusters per subunit. One cluster is coordinated with 3 cysteines and an exchangeable S-adenosyl-L-methionine.</text>
</comment>
<dbReference type="InterPro" id="IPR058240">
    <property type="entry name" value="rSAM_sf"/>
</dbReference>
<protein>
    <recommendedName>
        <fullName evidence="8">Lipoyl synthase, mitochondrial</fullName>
        <ecNumber evidence="8">2.8.1.8</ecNumber>
    </recommendedName>
    <alternativeName>
        <fullName evidence="8">Lipoate synthase</fullName>
        <shortName evidence="8">LS</shortName>
        <shortName evidence="8">Lip-syn</shortName>
    </alternativeName>
    <alternativeName>
        <fullName evidence="8">Lipoic acid synthase</fullName>
    </alternativeName>
</protein>
<evidence type="ECO:0000256" key="4">
    <source>
        <dbReference type="ARBA" id="ARBA00022723"/>
    </source>
</evidence>
<feature type="binding site" evidence="8">
    <location>
        <position position="92"/>
    </location>
    <ligand>
        <name>[4Fe-4S] cluster</name>
        <dbReference type="ChEBI" id="CHEBI:49883"/>
        <label>1</label>
    </ligand>
</feature>
<feature type="region of interest" description="Disordered" evidence="9">
    <location>
        <begin position="41"/>
        <end position="66"/>
    </location>
</feature>
<feature type="compositionally biased region" description="Low complexity" evidence="9">
    <location>
        <begin position="41"/>
        <end position="50"/>
    </location>
</feature>
<keyword evidence="3 8" id="KW-0949">S-adenosyl-L-methionine</keyword>
<evidence type="ECO:0000256" key="1">
    <source>
        <dbReference type="ARBA" id="ARBA00022485"/>
    </source>
</evidence>
<dbReference type="Pfam" id="PF16881">
    <property type="entry name" value="LIAS_N"/>
    <property type="match status" value="1"/>
</dbReference>
<evidence type="ECO:0000256" key="8">
    <source>
        <dbReference type="HAMAP-Rule" id="MF_03123"/>
    </source>
</evidence>
<evidence type="ECO:0000256" key="6">
    <source>
        <dbReference type="ARBA" id="ARBA00023014"/>
    </source>
</evidence>
<evidence type="ECO:0000256" key="5">
    <source>
        <dbReference type="ARBA" id="ARBA00023004"/>
    </source>
</evidence>
<dbReference type="NCBIfam" id="TIGR00510">
    <property type="entry name" value="lipA"/>
    <property type="match status" value="1"/>
</dbReference>
<keyword evidence="4 8" id="KW-0479">Metal-binding</keyword>
<keyword evidence="2 8" id="KW-0808">Transferase</keyword>
<comment type="subcellular location">
    <subcellularLocation>
        <location evidence="8">Mitochondrion</location>
    </subcellularLocation>
</comment>
<dbReference type="GO" id="GO:0005739">
    <property type="term" value="C:mitochondrion"/>
    <property type="evidence" value="ECO:0007669"/>
    <property type="project" value="UniProtKB-SubCell"/>
</dbReference>
<feature type="binding site" evidence="8">
    <location>
        <position position="127"/>
    </location>
    <ligand>
        <name>[4Fe-4S] cluster</name>
        <dbReference type="ChEBI" id="CHEBI:49883"/>
        <label>2</label>
        <note>4Fe-4S-S-AdoMet</note>
    </ligand>
</feature>
<dbReference type="InterPro" id="IPR007197">
    <property type="entry name" value="rSAM"/>
</dbReference>
<organism evidence="11 12">
    <name type="scientific">Ostreobium quekettii</name>
    <dbReference type="NCBI Taxonomy" id="121088"/>
    <lineage>
        <taxon>Eukaryota</taxon>
        <taxon>Viridiplantae</taxon>
        <taxon>Chlorophyta</taxon>
        <taxon>core chlorophytes</taxon>
        <taxon>Ulvophyceae</taxon>
        <taxon>TCBD clade</taxon>
        <taxon>Bryopsidales</taxon>
        <taxon>Ostreobineae</taxon>
        <taxon>Ostreobiaceae</taxon>
        <taxon>Ostreobium</taxon>
    </lineage>
</organism>
<dbReference type="SFLD" id="SFLDG01058">
    <property type="entry name" value="lipoyl_synthase_like"/>
    <property type="match status" value="1"/>
</dbReference>
<dbReference type="PIRSF" id="PIRSF005963">
    <property type="entry name" value="Lipoyl_synth"/>
    <property type="match status" value="1"/>
</dbReference>
<dbReference type="PANTHER" id="PTHR10949">
    <property type="entry name" value="LIPOYL SYNTHASE"/>
    <property type="match status" value="1"/>
</dbReference>
<dbReference type="OrthoDB" id="3231at2759"/>
<keyword evidence="8" id="KW-0496">Mitochondrion</keyword>
<comment type="caution">
    <text evidence="11">The sequence shown here is derived from an EMBL/GenBank/DDBJ whole genome shotgun (WGS) entry which is preliminary data.</text>
</comment>
<keyword evidence="12" id="KW-1185">Reference proteome</keyword>
<feature type="binding site" evidence="8">
    <location>
        <position position="124"/>
    </location>
    <ligand>
        <name>[4Fe-4S] cluster</name>
        <dbReference type="ChEBI" id="CHEBI:49883"/>
        <label>2</label>
        <note>4Fe-4S-S-AdoMet</note>
    </ligand>
</feature>
<accession>A0A8S1IW20</accession>
<dbReference type="GO" id="GO:0046872">
    <property type="term" value="F:metal ion binding"/>
    <property type="evidence" value="ECO:0007669"/>
    <property type="project" value="UniProtKB-KW"/>
</dbReference>
<reference evidence="11" key="1">
    <citation type="submission" date="2020-12" db="EMBL/GenBank/DDBJ databases">
        <authorList>
            <person name="Iha C."/>
        </authorList>
    </citation>
    <scope>NUCLEOTIDE SEQUENCE</scope>
</reference>
<sequence length="361" mass="38785">MEAGTSGGSSAYEELVKMAVDREPGLAALAQQHLKARGAGSRGAASSVVGPNPSTALAGGTKPPWLRQRGAQGAKYNHLKEQLRGLELHTVCEEAQCPNIGECWNGETGTATIMLLGDTCTRGCQFCAVNTARTPPPTDPNEPENTARAIASWGVGYIVLTSVDRDDLPDGGASHFARTVQILKDLRPDILVECLTPDFRGDLEAVGHLASSGLDVYAHNIETVERLQRPVRDARAGYFQSLDVLKTAKAAGVTTKSSIMLGLGETDDEIIDTMYDLKDVGVELLTLGQYLQPSGKHLPVRDMVTPEKFKEWQDFGTNVVGFRYVASGPLVRSSYKAGELFLESLLREKAADKATDSLVNV</sequence>
<dbReference type="SMART" id="SM00729">
    <property type="entry name" value="Elp3"/>
    <property type="match status" value="1"/>
</dbReference>
<feature type="binding site" evidence="8">
    <location>
        <position position="103"/>
    </location>
    <ligand>
        <name>[4Fe-4S] cluster</name>
        <dbReference type="ChEBI" id="CHEBI:49883"/>
        <label>1</label>
    </ligand>
</feature>
<evidence type="ECO:0000256" key="2">
    <source>
        <dbReference type="ARBA" id="ARBA00022679"/>
    </source>
</evidence>
<evidence type="ECO:0000313" key="12">
    <source>
        <dbReference type="Proteomes" id="UP000708148"/>
    </source>
</evidence>
<dbReference type="PROSITE" id="PS51918">
    <property type="entry name" value="RADICAL_SAM"/>
    <property type="match status" value="1"/>
</dbReference>
<feature type="domain" description="Radical SAM core" evidence="10">
    <location>
        <begin position="106"/>
        <end position="323"/>
    </location>
</feature>
<dbReference type="InterPro" id="IPR003698">
    <property type="entry name" value="Lipoyl_synth"/>
</dbReference>
<dbReference type="InterPro" id="IPR031691">
    <property type="entry name" value="LIAS_N"/>
</dbReference>
<evidence type="ECO:0000259" key="10">
    <source>
        <dbReference type="PROSITE" id="PS51918"/>
    </source>
</evidence>
<dbReference type="EC" id="2.8.1.8" evidence="8"/>
<dbReference type="SUPFAM" id="SSF102114">
    <property type="entry name" value="Radical SAM enzymes"/>
    <property type="match status" value="1"/>
</dbReference>
<name>A0A8S1IW20_9CHLO</name>
<dbReference type="SFLD" id="SFLDF00271">
    <property type="entry name" value="lipoyl_synthase"/>
    <property type="match status" value="1"/>
</dbReference>
<dbReference type="HAMAP" id="MF_00206">
    <property type="entry name" value="Lipoyl_synth"/>
    <property type="match status" value="1"/>
</dbReference>
<dbReference type="GO" id="GO:0009249">
    <property type="term" value="P:protein lipoylation"/>
    <property type="evidence" value="ECO:0007669"/>
    <property type="project" value="UniProtKB-UniRule"/>
</dbReference>
<keyword evidence="6 8" id="KW-0411">Iron-sulfur</keyword>
<dbReference type="NCBIfam" id="NF004019">
    <property type="entry name" value="PRK05481.1"/>
    <property type="match status" value="1"/>
</dbReference>
<dbReference type="PANTHER" id="PTHR10949:SF38">
    <property type="entry name" value="LIPOYL SYNTHASE, CHLOROPLASTIC"/>
    <property type="match status" value="1"/>
</dbReference>
<evidence type="ECO:0000313" key="11">
    <source>
        <dbReference type="EMBL" id="CAD7699266.1"/>
    </source>
</evidence>
<comment type="function">
    <text evidence="8">Catalyzes the radical-mediated insertion of two sulfur atoms into the C-6 and C-8 positions of the octanoyl moiety bound to the lipoyl domains of lipoate-dependent enzymes, thereby converting the octanoylated domains into lipoylated derivatives.</text>
</comment>
<evidence type="ECO:0000256" key="7">
    <source>
        <dbReference type="ARBA" id="ARBA00047326"/>
    </source>
</evidence>
<gene>
    <name evidence="11" type="ORF">OSTQU699_LOCUS4625</name>
</gene>
<dbReference type="AlphaFoldDB" id="A0A8S1IW20"/>
<proteinExistence type="inferred from homology"/>
<dbReference type="InterPro" id="IPR013785">
    <property type="entry name" value="Aldolase_TIM"/>
</dbReference>
<dbReference type="NCBIfam" id="NF009544">
    <property type="entry name" value="PRK12928.1"/>
    <property type="match status" value="1"/>
</dbReference>
<feature type="binding site" evidence="8">
    <location>
        <position position="97"/>
    </location>
    <ligand>
        <name>[4Fe-4S] cluster</name>
        <dbReference type="ChEBI" id="CHEBI:49883"/>
        <label>1</label>
    </ligand>
</feature>
<dbReference type="Pfam" id="PF04055">
    <property type="entry name" value="Radical_SAM"/>
    <property type="match status" value="1"/>
</dbReference>
<dbReference type="Proteomes" id="UP000708148">
    <property type="component" value="Unassembled WGS sequence"/>
</dbReference>
<dbReference type="EMBL" id="CAJHUC010000983">
    <property type="protein sequence ID" value="CAD7699266.1"/>
    <property type="molecule type" value="Genomic_DNA"/>
</dbReference>
<comment type="pathway">
    <text evidence="8">Protein modification; protein lipoylation via endogenous pathway; protein N(6)-(lipoyl)lysine from octanoyl-[acyl-carrier-protein]: step 2/2.</text>
</comment>
<dbReference type="GO" id="GO:0051539">
    <property type="term" value="F:4 iron, 4 sulfur cluster binding"/>
    <property type="evidence" value="ECO:0007669"/>
    <property type="project" value="UniProtKB-UniRule"/>
</dbReference>
<dbReference type="CDD" id="cd01335">
    <property type="entry name" value="Radical_SAM"/>
    <property type="match status" value="1"/>
</dbReference>
<evidence type="ECO:0000256" key="3">
    <source>
        <dbReference type="ARBA" id="ARBA00022691"/>
    </source>
</evidence>
<dbReference type="SFLD" id="SFLDS00029">
    <property type="entry name" value="Radical_SAM"/>
    <property type="match status" value="1"/>
</dbReference>
<comment type="similarity">
    <text evidence="8">Belongs to the radical SAM superfamily. Lipoyl synthase family.</text>
</comment>